<dbReference type="EMBL" id="JACGWM010000010">
    <property type="protein sequence ID" value="KAL0346704.1"/>
    <property type="molecule type" value="Genomic_DNA"/>
</dbReference>
<accession>A0AAW2NVR2</accession>
<proteinExistence type="predicted"/>
<dbReference type="InterPro" id="IPR055478">
    <property type="entry name" value="DUF7050"/>
</dbReference>
<feature type="domain" description="DUF7050" evidence="2">
    <location>
        <begin position="1"/>
        <end position="150"/>
    </location>
</feature>
<evidence type="ECO:0000259" key="2">
    <source>
        <dbReference type="Pfam" id="PF23133"/>
    </source>
</evidence>
<evidence type="ECO:0000256" key="1">
    <source>
        <dbReference type="SAM" id="MobiDB-lite"/>
    </source>
</evidence>
<name>A0AAW2NVR2_9LAMI</name>
<reference evidence="3" key="2">
    <citation type="journal article" date="2024" name="Plant">
        <title>Genomic evolution and insights into agronomic trait innovations of Sesamum species.</title>
        <authorList>
            <person name="Miao H."/>
            <person name="Wang L."/>
            <person name="Qu L."/>
            <person name="Liu H."/>
            <person name="Sun Y."/>
            <person name="Le M."/>
            <person name="Wang Q."/>
            <person name="Wei S."/>
            <person name="Zheng Y."/>
            <person name="Lin W."/>
            <person name="Duan Y."/>
            <person name="Cao H."/>
            <person name="Xiong S."/>
            <person name="Wang X."/>
            <person name="Wei L."/>
            <person name="Li C."/>
            <person name="Ma Q."/>
            <person name="Ju M."/>
            <person name="Zhao R."/>
            <person name="Li G."/>
            <person name="Mu C."/>
            <person name="Tian Q."/>
            <person name="Mei H."/>
            <person name="Zhang T."/>
            <person name="Gao T."/>
            <person name="Zhang H."/>
        </authorList>
    </citation>
    <scope>NUCLEOTIDE SEQUENCE</scope>
    <source>
        <strain evidence="3">KEN8</strain>
    </source>
</reference>
<sequence>MDSIFLLGEGERAAFLQQMMQSFGCAYICLCCLLALDGVYREVSDQPSSSAEALLGVFSVCIENQSSLLILGRRIPGFAFKNHLSYMELKHDLRRMASSEVQLHFYQEAGIKTVVFMGCATGEIELGMSNDPQADLQVEMKNLFPDDFSRQAMSSEQPPPTDPNQPPSSSSSSLRSLSVDSTEYSPLLFNIPTSFLHQEPSKEALNIGQTLLGETLRSLSNIGHIDHTSAASSPSSHTSP</sequence>
<dbReference type="Pfam" id="PF23133">
    <property type="entry name" value="DUF7050"/>
    <property type="match status" value="1"/>
</dbReference>
<protein>
    <recommendedName>
        <fullName evidence="2">DUF7050 domain-containing protein</fullName>
    </recommendedName>
</protein>
<organism evidence="3">
    <name type="scientific">Sesamum calycinum</name>
    <dbReference type="NCBI Taxonomy" id="2727403"/>
    <lineage>
        <taxon>Eukaryota</taxon>
        <taxon>Viridiplantae</taxon>
        <taxon>Streptophyta</taxon>
        <taxon>Embryophyta</taxon>
        <taxon>Tracheophyta</taxon>
        <taxon>Spermatophyta</taxon>
        <taxon>Magnoliopsida</taxon>
        <taxon>eudicotyledons</taxon>
        <taxon>Gunneridae</taxon>
        <taxon>Pentapetalae</taxon>
        <taxon>asterids</taxon>
        <taxon>lamiids</taxon>
        <taxon>Lamiales</taxon>
        <taxon>Pedaliaceae</taxon>
        <taxon>Sesamum</taxon>
    </lineage>
</organism>
<comment type="caution">
    <text evidence="3">The sequence shown here is derived from an EMBL/GenBank/DDBJ whole genome shotgun (WGS) entry which is preliminary data.</text>
</comment>
<reference evidence="3" key="1">
    <citation type="submission" date="2020-06" db="EMBL/GenBank/DDBJ databases">
        <authorList>
            <person name="Li T."/>
            <person name="Hu X."/>
            <person name="Zhang T."/>
            <person name="Song X."/>
            <person name="Zhang H."/>
            <person name="Dai N."/>
            <person name="Sheng W."/>
            <person name="Hou X."/>
            <person name="Wei L."/>
        </authorList>
    </citation>
    <scope>NUCLEOTIDE SEQUENCE</scope>
    <source>
        <strain evidence="3">KEN8</strain>
        <tissue evidence="3">Leaf</tissue>
    </source>
</reference>
<gene>
    <name evidence="3" type="ORF">Scaly_1686400</name>
</gene>
<feature type="region of interest" description="Disordered" evidence="1">
    <location>
        <begin position="150"/>
        <end position="177"/>
    </location>
</feature>
<dbReference type="AlphaFoldDB" id="A0AAW2NVR2"/>
<evidence type="ECO:0000313" key="3">
    <source>
        <dbReference type="EMBL" id="KAL0346704.1"/>
    </source>
</evidence>
<feature type="compositionally biased region" description="Pro residues" evidence="1">
    <location>
        <begin position="157"/>
        <end position="166"/>
    </location>
</feature>
<feature type="compositionally biased region" description="Low complexity" evidence="1">
    <location>
        <begin position="167"/>
        <end position="177"/>
    </location>
</feature>